<dbReference type="EMBL" id="FRDH01000006">
    <property type="protein sequence ID" value="SHN57197.1"/>
    <property type="molecule type" value="Genomic_DNA"/>
</dbReference>
<evidence type="ECO:0000313" key="2">
    <source>
        <dbReference type="EMBL" id="SHN57197.1"/>
    </source>
</evidence>
<gene>
    <name evidence="2" type="ORF">SAMN02745247_01662</name>
</gene>
<dbReference type="RefSeq" id="WP_072702800.1">
    <property type="nucleotide sequence ID" value="NZ_FRDH01000006.1"/>
</dbReference>
<sequence length="125" mass="14342">MFLIWGISTGRKDFAFNQLVTCAICGKYGRFNVFMTYTVLSLFFIPTIKWSKRYYVQTSCCGAVYELDKEIGKAIARGEAVEIQQEHLTRVTSGRGFVSGYKKCRQCGYETTEDFEFCPKCGVRF</sequence>
<feature type="domain" description="Zinc-ribbon 15" evidence="1">
    <location>
        <begin position="20"/>
        <end position="122"/>
    </location>
</feature>
<protein>
    <submittedName>
        <fullName evidence="2">Zinc-ribbon domain</fullName>
    </submittedName>
</protein>
<dbReference type="Pfam" id="PF17032">
    <property type="entry name" value="Zn_ribbon_15"/>
    <property type="match status" value="1"/>
</dbReference>
<accession>A0A1M7SFD3</accession>
<dbReference type="AlphaFoldDB" id="A0A1M7SFD3"/>
<organism evidence="2 3">
    <name type="scientific">Butyrivibrio hungatei DSM 14810</name>
    <dbReference type="NCBI Taxonomy" id="1121132"/>
    <lineage>
        <taxon>Bacteria</taxon>
        <taxon>Bacillati</taxon>
        <taxon>Bacillota</taxon>
        <taxon>Clostridia</taxon>
        <taxon>Lachnospirales</taxon>
        <taxon>Lachnospiraceae</taxon>
        <taxon>Butyrivibrio</taxon>
    </lineage>
</organism>
<reference evidence="2 3" key="1">
    <citation type="submission" date="2016-12" db="EMBL/GenBank/DDBJ databases">
        <authorList>
            <person name="Song W.-J."/>
            <person name="Kurnit D.M."/>
        </authorList>
    </citation>
    <scope>NUCLEOTIDE SEQUENCE [LARGE SCALE GENOMIC DNA]</scope>
    <source>
        <strain evidence="2 3">DSM 14810</strain>
    </source>
</reference>
<evidence type="ECO:0000313" key="3">
    <source>
        <dbReference type="Proteomes" id="UP000184097"/>
    </source>
</evidence>
<dbReference type="Proteomes" id="UP000184097">
    <property type="component" value="Unassembled WGS sequence"/>
</dbReference>
<name>A0A1M7SFD3_9FIRM</name>
<proteinExistence type="predicted"/>
<evidence type="ECO:0000259" key="1">
    <source>
        <dbReference type="Pfam" id="PF17032"/>
    </source>
</evidence>
<dbReference type="InterPro" id="IPR031493">
    <property type="entry name" value="Zinc_ribbon_15"/>
</dbReference>